<dbReference type="AlphaFoldDB" id="A0A7Y7Y4U5"/>
<keyword evidence="1" id="KW-0732">Signal</keyword>
<proteinExistence type="predicted"/>
<feature type="chain" id="PRO_5031420641" evidence="1">
    <location>
        <begin position="18"/>
        <end position="217"/>
    </location>
</feature>
<accession>A0A7Y7Y4U5</accession>
<evidence type="ECO:0000256" key="1">
    <source>
        <dbReference type="SAM" id="SignalP"/>
    </source>
</evidence>
<dbReference type="NCBIfam" id="TIGR03360">
    <property type="entry name" value="VI_minor_1"/>
    <property type="match status" value="1"/>
</dbReference>
<dbReference type="EMBL" id="JACAQE010000010">
    <property type="protein sequence ID" value="NWC17835.1"/>
    <property type="molecule type" value="Genomic_DNA"/>
</dbReference>
<comment type="caution">
    <text evidence="2">The sequence shown here is derived from an EMBL/GenBank/DDBJ whole genome shotgun (WGS) entry which is preliminary data.</text>
</comment>
<evidence type="ECO:0000313" key="3">
    <source>
        <dbReference type="Proteomes" id="UP000517547"/>
    </source>
</evidence>
<dbReference type="Pfam" id="PF11319">
    <property type="entry name" value="VasI"/>
    <property type="match status" value="1"/>
</dbReference>
<evidence type="ECO:0000313" key="2">
    <source>
        <dbReference type="EMBL" id="NWC17835.1"/>
    </source>
</evidence>
<gene>
    <name evidence="2" type="primary">tagO</name>
    <name evidence="2" type="ORF">HX845_29555</name>
</gene>
<name>A0A7Y7Y4U5_9PSED</name>
<dbReference type="Proteomes" id="UP000517547">
    <property type="component" value="Unassembled WGS sequence"/>
</dbReference>
<organism evidence="2 3">
    <name type="scientific">Pseudomonas gingeri</name>
    <dbReference type="NCBI Taxonomy" id="117681"/>
    <lineage>
        <taxon>Bacteria</taxon>
        <taxon>Pseudomonadati</taxon>
        <taxon>Pseudomonadota</taxon>
        <taxon>Gammaproteobacteria</taxon>
        <taxon>Pseudomonadales</taxon>
        <taxon>Pseudomonadaceae</taxon>
        <taxon>Pseudomonas</taxon>
    </lineage>
</organism>
<protein>
    <submittedName>
        <fullName evidence="2">Type VI secretion system-associated protein TagO</fullName>
    </submittedName>
</protein>
<feature type="signal peptide" evidence="1">
    <location>
        <begin position="1"/>
        <end position="17"/>
    </location>
</feature>
<reference evidence="2 3" key="1">
    <citation type="submission" date="2020-04" db="EMBL/GenBank/DDBJ databases">
        <title>Molecular characterization of pseudomonads from Agaricus bisporus reveal novel blotch 2 pathogens in Western Europe.</title>
        <authorList>
            <person name="Taparia T."/>
            <person name="Krijger M."/>
            <person name="Haynes E."/>
            <person name="Elpinstone J.G."/>
            <person name="Noble R."/>
            <person name="Van Der Wolf J."/>
        </authorList>
    </citation>
    <scope>NUCLEOTIDE SEQUENCE [LARGE SCALE GENOMIC DNA]</scope>
    <source>
        <strain evidence="2 3">IPO3738</strain>
    </source>
</reference>
<dbReference type="InterPro" id="IPR017738">
    <property type="entry name" value="T6SS-assoc_VCA0118"/>
</dbReference>
<sequence length="217" mass="23890">MRWGLCLLWVVAIRASATPVARDCTAIVSSLKRLECFDLVAGTPARPSPVRPQVAVGGTPAIVDLVRHNEARRQPEDGRFLISISSLSESENERHRRVVISAPALGALPPRPLLAISCESQITRLQLVLDEPPEPNKIRIQLFNNERPVSPAYQWRVLDSGLVVDAGRGLPAIALLRQMGGGQRLRLASDYPPLDGLVFDAEGLGELIEQERQVCRW</sequence>